<dbReference type="AlphaFoldDB" id="A0A388JUJ7"/>
<feature type="region of interest" description="Disordered" evidence="1">
    <location>
        <begin position="377"/>
        <end position="402"/>
    </location>
</feature>
<dbReference type="Proteomes" id="UP000265515">
    <property type="component" value="Unassembled WGS sequence"/>
</dbReference>
<proteinExistence type="predicted"/>
<keyword evidence="3" id="KW-1185">Reference proteome</keyword>
<accession>A0A388JUJ7</accession>
<feature type="compositionally biased region" description="Low complexity" evidence="1">
    <location>
        <begin position="341"/>
        <end position="351"/>
    </location>
</feature>
<dbReference type="Gramene" id="GBG61433">
    <property type="protein sequence ID" value="GBG61433"/>
    <property type="gene ID" value="CBR_g21778"/>
</dbReference>
<sequence length="813" mass="91760">MYDQGAQMQPKAEEVKTEVPETSAPPPPPLTATQLRVEEEKERLRQQQDLIAALQQQEAAEMEAATDAPRRMYQLEQLARIEKDGRTSEVNQYVAEWFRLDHKANTTYFTNRDDRMGRVERRLASRSSWDEQCGPGLASTSSLGEQYEPGLASGPEAREQHGPGLASGTCWGEKCRPGLASSSSFGEECRTGLASGKGPGELCGPGLASRLSLGEPQCGPGLLSSRSRSGEHCGQSSIPTTLSRECCRTGSGAGCCGNLAVAPWALKRWHTATRCRGHQRAFIAHLLRLCLTEYVTTADRSVAAPSSSSWNDINNLDDDDGNHLCFLIHHHHHPHHHHHQQQQQEQQQEQQGKQQAAVSVSIEFANALLVAQDDCHNAQRSPDDLQPKKEEEDERRSENSWGDRSRYMEWHVDPPRAWICGHASPCPWVCGRHVKPPRTCGLPDYPLYDHVAGVLHRWISEHRFPMIMDQIDGLSETIDRDHLIAQWTPVICERGSTLLLMYESWKKAEEKGDHREEEMERFQLEKRTKEKGAYGEEEERITFEKRMKENEASKEEEEEAEVRGFEKRTKEKGRPGEEMEDKDGCKRVMQEEENKDCERGVAKEVADVRRDGSDDSVTMASSRMMTVAMMMTQTGMGCMHDLLQTLGDEGLRCCLGLRTSEGSLRHPVNGVLIPSRWVLLQSFQKLHGDGKATLTKGARALSKHAHRSTDKWWGVFTGTIAEKNRLAVSVILDILDNAMWHNVHWLPHDLAAYEVLLTASEAERLVEGLCTYGIDEVGSVWWLQQREWIDKLNIQAHYNTMAHKDEFVMATIN</sequence>
<feature type="region of interest" description="Disordered" evidence="1">
    <location>
        <begin position="124"/>
        <end position="164"/>
    </location>
</feature>
<feature type="region of interest" description="Disordered" evidence="1">
    <location>
        <begin position="333"/>
        <end position="357"/>
    </location>
</feature>
<dbReference type="EMBL" id="BFEA01000020">
    <property type="protein sequence ID" value="GBG61433.1"/>
    <property type="molecule type" value="Genomic_DNA"/>
</dbReference>
<feature type="compositionally biased region" description="Basic and acidic residues" evidence="1">
    <location>
        <begin position="561"/>
        <end position="585"/>
    </location>
</feature>
<organism evidence="2 3">
    <name type="scientific">Chara braunii</name>
    <name type="common">Braun's stonewort</name>
    <dbReference type="NCBI Taxonomy" id="69332"/>
    <lineage>
        <taxon>Eukaryota</taxon>
        <taxon>Viridiplantae</taxon>
        <taxon>Streptophyta</taxon>
        <taxon>Charophyceae</taxon>
        <taxon>Charales</taxon>
        <taxon>Characeae</taxon>
        <taxon>Chara</taxon>
    </lineage>
</organism>
<comment type="caution">
    <text evidence="2">The sequence shown here is derived from an EMBL/GenBank/DDBJ whole genome shotgun (WGS) entry which is preliminary data.</text>
</comment>
<evidence type="ECO:0000256" key="1">
    <source>
        <dbReference type="SAM" id="MobiDB-lite"/>
    </source>
</evidence>
<evidence type="ECO:0000313" key="3">
    <source>
        <dbReference type="Proteomes" id="UP000265515"/>
    </source>
</evidence>
<feature type="compositionally biased region" description="Basic and acidic residues" evidence="1">
    <location>
        <begin position="510"/>
        <end position="553"/>
    </location>
</feature>
<name>A0A388JUJ7_CHABU</name>
<feature type="region of interest" description="Disordered" evidence="1">
    <location>
        <begin position="1"/>
        <end position="31"/>
    </location>
</feature>
<dbReference type="PANTHER" id="PTHR34204">
    <property type="entry name" value="RNA-BINDING ASCH DOMAIN PROTEIN"/>
    <property type="match status" value="1"/>
</dbReference>
<gene>
    <name evidence="2" type="ORF">CBR_g21778</name>
</gene>
<evidence type="ECO:0000313" key="2">
    <source>
        <dbReference type="EMBL" id="GBG61433.1"/>
    </source>
</evidence>
<feature type="region of interest" description="Disordered" evidence="1">
    <location>
        <begin position="510"/>
        <end position="585"/>
    </location>
</feature>
<dbReference type="OrthoDB" id="112749at2759"/>
<dbReference type="PANTHER" id="PTHR34204:SF2">
    <property type="entry name" value="RNA-BINDING ASCH DOMAIN PROTEIN"/>
    <property type="match status" value="1"/>
</dbReference>
<reference evidence="2 3" key="1">
    <citation type="journal article" date="2018" name="Cell">
        <title>The Chara Genome: Secondary Complexity and Implications for Plant Terrestrialization.</title>
        <authorList>
            <person name="Nishiyama T."/>
            <person name="Sakayama H."/>
            <person name="Vries J.D."/>
            <person name="Buschmann H."/>
            <person name="Saint-Marcoux D."/>
            <person name="Ullrich K.K."/>
            <person name="Haas F.B."/>
            <person name="Vanderstraeten L."/>
            <person name="Becker D."/>
            <person name="Lang D."/>
            <person name="Vosolsobe S."/>
            <person name="Rombauts S."/>
            <person name="Wilhelmsson P.K.I."/>
            <person name="Janitza P."/>
            <person name="Kern R."/>
            <person name="Heyl A."/>
            <person name="Rumpler F."/>
            <person name="Villalobos L.I.A.C."/>
            <person name="Clay J.M."/>
            <person name="Skokan R."/>
            <person name="Toyoda A."/>
            <person name="Suzuki Y."/>
            <person name="Kagoshima H."/>
            <person name="Schijlen E."/>
            <person name="Tajeshwar N."/>
            <person name="Catarino B."/>
            <person name="Hetherington A.J."/>
            <person name="Saltykova A."/>
            <person name="Bonnot C."/>
            <person name="Breuninger H."/>
            <person name="Symeonidi A."/>
            <person name="Radhakrishnan G.V."/>
            <person name="Van Nieuwerburgh F."/>
            <person name="Deforce D."/>
            <person name="Chang C."/>
            <person name="Karol K.G."/>
            <person name="Hedrich R."/>
            <person name="Ulvskov P."/>
            <person name="Glockner G."/>
            <person name="Delwiche C.F."/>
            <person name="Petrasek J."/>
            <person name="Van de Peer Y."/>
            <person name="Friml J."/>
            <person name="Beilby M."/>
            <person name="Dolan L."/>
            <person name="Kohara Y."/>
            <person name="Sugano S."/>
            <person name="Fujiyama A."/>
            <person name="Delaux P.-M."/>
            <person name="Quint M."/>
            <person name="TheiBen G."/>
            <person name="Hagemann M."/>
            <person name="Harholt J."/>
            <person name="Dunand C."/>
            <person name="Zachgo S."/>
            <person name="Langdale J."/>
            <person name="Maumus F."/>
            <person name="Straeten D.V.D."/>
            <person name="Gould S.B."/>
            <person name="Rensing S.A."/>
        </authorList>
    </citation>
    <scope>NUCLEOTIDE SEQUENCE [LARGE SCALE GENOMIC DNA]</scope>
    <source>
        <strain evidence="2 3">S276</strain>
    </source>
</reference>
<protein>
    <submittedName>
        <fullName evidence="2">Uncharacterized protein</fullName>
    </submittedName>
</protein>